<name>A0A8C2PZI5_CYPCA</name>
<dbReference type="Ensembl" id="ENSCCRT00020103409.1">
    <property type="protein sequence ID" value="ENSCCRP00020094633.1"/>
    <property type="gene ID" value="ENSCCRG00020043317.1"/>
</dbReference>
<sequence>MYSDKEEYVSDHAPLSIQIQTNGPKWQFDSCLLEDKACRPDSESSIEVLHTPNTSQSLLKFLDHLYQMERFEDVKSTLITVLSEPVSSKEILVAILSLPQSESLTADGLTVHFYKRYASKIIDLLQVFFNQIFDLKPIKQTVFESLSQGKNDHTYSYDIQYRLNPIAIMNVDYKILALILAERLKSVIEHILNPGQSIPHSSVLDTISDRIPVVVISLKLDPGTLKWQYLFNSLKSVNLPDRFRSVLKLFLMADHKSQGLRLGCPLTPLLVSICLLPLINSINCESRVLGPKVQGETLKSIIDEDRALIFLSNSNEALDSFEKMLRDFIETSGFIINERCSEVFIAGSSDFSLGKDKLKLFKSTDDGL</sequence>
<evidence type="ECO:0008006" key="3">
    <source>
        <dbReference type="Google" id="ProtNLM"/>
    </source>
</evidence>
<dbReference type="PANTHER" id="PTHR31635">
    <property type="entry name" value="REVERSE TRANSCRIPTASE DOMAIN-CONTAINING PROTEIN-RELATED"/>
    <property type="match status" value="1"/>
</dbReference>
<evidence type="ECO:0000313" key="1">
    <source>
        <dbReference type="Ensembl" id="ENSCCRP00020094633.1"/>
    </source>
</evidence>
<reference evidence="1" key="1">
    <citation type="submission" date="2025-08" db="UniProtKB">
        <authorList>
            <consortium name="Ensembl"/>
        </authorList>
    </citation>
    <scope>IDENTIFICATION</scope>
</reference>
<evidence type="ECO:0000313" key="2">
    <source>
        <dbReference type="Proteomes" id="UP000694701"/>
    </source>
</evidence>
<dbReference type="PANTHER" id="PTHR31635:SF196">
    <property type="entry name" value="REVERSE TRANSCRIPTASE DOMAIN-CONTAINING PROTEIN-RELATED"/>
    <property type="match status" value="1"/>
</dbReference>
<dbReference type="Proteomes" id="UP000694701">
    <property type="component" value="Unplaced"/>
</dbReference>
<accession>A0A8C2PZI5</accession>
<protein>
    <recommendedName>
        <fullName evidence="3">Reverse transcriptase domain-containing protein</fullName>
    </recommendedName>
</protein>
<proteinExistence type="predicted"/>
<dbReference type="AlphaFoldDB" id="A0A8C2PZI5"/>
<organism evidence="1 2">
    <name type="scientific">Cyprinus carpio</name>
    <name type="common">Common carp</name>
    <dbReference type="NCBI Taxonomy" id="7962"/>
    <lineage>
        <taxon>Eukaryota</taxon>
        <taxon>Metazoa</taxon>
        <taxon>Chordata</taxon>
        <taxon>Craniata</taxon>
        <taxon>Vertebrata</taxon>
        <taxon>Euteleostomi</taxon>
        <taxon>Actinopterygii</taxon>
        <taxon>Neopterygii</taxon>
        <taxon>Teleostei</taxon>
        <taxon>Ostariophysi</taxon>
        <taxon>Cypriniformes</taxon>
        <taxon>Cyprinidae</taxon>
        <taxon>Cyprininae</taxon>
        <taxon>Cyprinus</taxon>
    </lineage>
</organism>